<evidence type="ECO:0000256" key="6">
    <source>
        <dbReference type="SAM" id="MobiDB-lite"/>
    </source>
</evidence>
<evidence type="ECO:0000256" key="3">
    <source>
        <dbReference type="ARBA" id="ARBA00022989"/>
    </source>
</evidence>
<dbReference type="GeneID" id="19198463"/>
<feature type="compositionally biased region" description="Low complexity" evidence="6">
    <location>
        <begin position="270"/>
        <end position="288"/>
    </location>
</feature>
<protein>
    <submittedName>
        <fullName evidence="8">Nuclear control of ATP synthase 2</fullName>
    </submittedName>
</protein>
<evidence type="ECO:0000256" key="5">
    <source>
        <dbReference type="ARBA" id="ARBA00023136"/>
    </source>
</evidence>
<dbReference type="AlphaFoldDB" id="A0A5M3MPN0"/>
<dbReference type="Pfam" id="PF08637">
    <property type="entry name" value="NCA2"/>
    <property type="match status" value="1"/>
</dbReference>
<keyword evidence="5 7" id="KW-0472">Membrane</keyword>
<feature type="transmembrane region" description="Helical" evidence="7">
    <location>
        <begin position="205"/>
        <end position="226"/>
    </location>
</feature>
<reference evidence="9" key="1">
    <citation type="journal article" date="2012" name="Science">
        <title>The Paleozoic origin of enzymatic lignin decomposition reconstructed from 31 fungal genomes.</title>
        <authorList>
            <person name="Floudas D."/>
            <person name="Binder M."/>
            <person name="Riley R."/>
            <person name="Barry K."/>
            <person name="Blanchette R.A."/>
            <person name="Henrissat B."/>
            <person name="Martinez A.T."/>
            <person name="Otillar R."/>
            <person name="Spatafora J.W."/>
            <person name="Yadav J.S."/>
            <person name="Aerts A."/>
            <person name="Benoit I."/>
            <person name="Boyd A."/>
            <person name="Carlson A."/>
            <person name="Copeland A."/>
            <person name="Coutinho P.M."/>
            <person name="de Vries R.P."/>
            <person name="Ferreira P."/>
            <person name="Findley K."/>
            <person name="Foster B."/>
            <person name="Gaskell J."/>
            <person name="Glotzer D."/>
            <person name="Gorecki P."/>
            <person name="Heitman J."/>
            <person name="Hesse C."/>
            <person name="Hori C."/>
            <person name="Igarashi K."/>
            <person name="Jurgens J.A."/>
            <person name="Kallen N."/>
            <person name="Kersten P."/>
            <person name="Kohler A."/>
            <person name="Kuees U."/>
            <person name="Kumar T.K.A."/>
            <person name="Kuo A."/>
            <person name="LaButti K."/>
            <person name="Larrondo L.F."/>
            <person name="Lindquist E."/>
            <person name="Ling A."/>
            <person name="Lombard V."/>
            <person name="Lucas S."/>
            <person name="Lundell T."/>
            <person name="Martin R."/>
            <person name="McLaughlin D.J."/>
            <person name="Morgenstern I."/>
            <person name="Morin E."/>
            <person name="Murat C."/>
            <person name="Nagy L.G."/>
            <person name="Nolan M."/>
            <person name="Ohm R.A."/>
            <person name="Patyshakuliyeva A."/>
            <person name="Rokas A."/>
            <person name="Ruiz-Duenas F.J."/>
            <person name="Sabat G."/>
            <person name="Salamov A."/>
            <person name="Samejima M."/>
            <person name="Schmutz J."/>
            <person name="Slot J.C."/>
            <person name="St John F."/>
            <person name="Stenlid J."/>
            <person name="Sun H."/>
            <person name="Sun S."/>
            <person name="Syed K."/>
            <person name="Tsang A."/>
            <person name="Wiebenga A."/>
            <person name="Young D."/>
            <person name="Pisabarro A."/>
            <person name="Eastwood D.C."/>
            <person name="Martin F."/>
            <person name="Cullen D."/>
            <person name="Grigoriev I.V."/>
            <person name="Hibbett D.S."/>
        </authorList>
    </citation>
    <scope>NUCLEOTIDE SEQUENCE [LARGE SCALE GENOMIC DNA]</scope>
    <source>
        <strain evidence="9">RWD-64-598 SS2</strain>
    </source>
</reference>
<evidence type="ECO:0000256" key="2">
    <source>
        <dbReference type="ARBA" id="ARBA00022692"/>
    </source>
</evidence>
<dbReference type="OMA" id="NRTIAYK"/>
<dbReference type="GO" id="GO:0005741">
    <property type="term" value="C:mitochondrial outer membrane"/>
    <property type="evidence" value="ECO:0007669"/>
    <property type="project" value="TreeGrafter"/>
</dbReference>
<sequence>MREETTGDALSALIALRSRVFDRRGGQDGMTLYENRPSRLTLLWPRLVLVPPLALMAARYAWASRGSLREFAGDAAETAGNFYRDWLVEPVRGVLHTIRAGSEGGIIVTKEAVDADLASLERMSLSLAQEKLKYTSEQLDELSRQIRTGDLTTVLRLYEEDIKTPLRSAVGGSLIRSVLVQVQKAKVDIDQALKGIDKLLKSQELTFAFVGVAPAFAIVYVTGGFLTNFFLSPGKRAVGGKRRRMGVWLAMRRVERLLIVSPRSLPTDVAPSLSPSPSPAAATTTGSTQQQHLQDGGDAIPPLTAGLLLLSVTHLRQFAERSLPGRSALREGFLEDVRDLEDPGLGRAEKLRVVDRMWKSWGETLGWTRQARV</sequence>
<name>A0A5M3MPN0_CONPW</name>
<keyword evidence="2 7" id="KW-0812">Transmembrane</keyword>
<keyword evidence="4" id="KW-0496">Mitochondrion</keyword>
<evidence type="ECO:0000313" key="9">
    <source>
        <dbReference type="Proteomes" id="UP000053558"/>
    </source>
</evidence>
<feature type="region of interest" description="Disordered" evidence="6">
    <location>
        <begin position="267"/>
        <end position="296"/>
    </location>
</feature>
<proteinExistence type="predicted"/>
<dbReference type="PANTHER" id="PTHR28234:SF1">
    <property type="entry name" value="NUCLEAR CONTROL OF ATPASE PROTEIN 2"/>
    <property type="match status" value="1"/>
</dbReference>
<evidence type="ECO:0000256" key="4">
    <source>
        <dbReference type="ARBA" id="ARBA00023128"/>
    </source>
</evidence>
<evidence type="ECO:0000256" key="1">
    <source>
        <dbReference type="ARBA" id="ARBA00004225"/>
    </source>
</evidence>
<evidence type="ECO:0000313" key="8">
    <source>
        <dbReference type="EMBL" id="EIW81016.1"/>
    </source>
</evidence>
<dbReference type="OrthoDB" id="413313at2759"/>
<dbReference type="PANTHER" id="PTHR28234">
    <property type="entry name" value="NUCLEAR CONTROL OF ATPASE PROTEIN 2"/>
    <property type="match status" value="1"/>
</dbReference>
<organism evidence="8 9">
    <name type="scientific">Coniophora puteana (strain RWD-64-598)</name>
    <name type="common">Brown rot fungus</name>
    <dbReference type="NCBI Taxonomy" id="741705"/>
    <lineage>
        <taxon>Eukaryota</taxon>
        <taxon>Fungi</taxon>
        <taxon>Dikarya</taxon>
        <taxon>Basidiomycota</taxon>
        <taxon>Agaricomycotina</taxon>
        <taxon>Agaricomycetes</taxon>
        <taxon>Agaricomycetidae</taxon>
        <taxon>Boletales</taxon>
        <taxon>Coniophorineae</taxon>
        <taxon>Coniophoraceae</taxon>
        <taxon>Coniophora</taxon>
    </lineage>
</organism>
<dbReference type="RefSeq" id="XP_007768454.1">
    <property type="nucleotide sequence ID" value="XM_007770264.1"/>
</dbReference>
<dbReference type="KEGG" id="cput:CONPUDRAFT_104121"/>
<dbReference type="Proteomes" id="UP000053558">
    <property type="component" value="Unassembled WGS sequence"/>
</dbReference>
<keyword evidence="9" id="KW-1185">Reference proteome</keyword>
<accession>A0A5M3MPN0</accession>
<keyword evidence="3 7" id="KW-1133">Transmembrane helix</keyword>
<evidence type="ECO:0000256" key="7">
    <source>
        <dbReference type="SAM" id="Phobius"/>
    </source>
</evidence>
<gene>
    <name evidence="8" type="ORF">CONPUDRAFT_104121</name>
</gene>
<comment type="caution">
    <text evidence="8">The sequence shown here is derived from an EMBL/GenBank/DDBJ whole genome shotgun (WGS) entry which is preliminary data.</text>
</comment>
<comment type="subcellular location">
    <subcellularLocation>
        <location evidence="1">Mitochondrion membrane</location>
        <topology evidence="1">Multi-pass membrane protein</topology>
    </subcellularLocation>
</comment>
<dbReference type="InterPro" id="IPR013946">
    <property type="entry name" value="NCA2-like"/>
</dbReference>
<dbReference type="EMBL" id="JH711578">
    <property type="protein sequence ID" value="EIW81016.1"/>
    <property type="molecule type" value="Genomic_DNA"/>
</dbReference>